<sequence>MVNFIIENPELVTHSSTKENEDQLWQDLVIKLNNLKPKKSVDMWKQFWKRWVKILSEKPESKLLVVESKLRNFLNKILLKPDVEEKLCGRRKFTTKEEIDEYIARLEKEKSKLTLDFDDNEAKIYKYRIIAKNLEMQNSQRRKRINKINEKKKYCLTKRKKIEEQCNKRNTEILVKQENL</sequence>
<dbReference type="EMBL" id="CM056742">
    <property type="protein sequence ID" value="KAJ8679063.1"/>
    <property type="molecule type" value="Genomic_DNA"/>
</dbReference>
<reference evidence="1" key="1">
    <citation type="submission" date="2023-04" db="EMBL/GenBank/DDBJ databases">
        <title>A chromosome-level genome assembly of the parasitoid wasp Eretmocerus hayati.</title>
        <authorList>
            <person name="Zhong Y."/>
            <person name="Liu S."/>
            <person name="Liu Y."/>
        </authorList>
    </citation>
    <scope>NUCLEOTIDE SEQUENCE</scope>
    <source>
        <strain evidence="1">ZJU_SS_LIU_2023</strain>
    </source>
</reference>
<proteinExistence type="predicted"/>
<dbReference type="Proteomes" id="UP001239111">
    <property type="component" value="Chromosome 2"/>
</dbReference>
<name>A0ACC2P7I2_9HYME</name>
<comment type="caution">
    <text evidence="1">The sequence shown here is derived from an EMBL/GenBank/DDBJ whole genome shotgun (WGS) entry which is preliminary data.</text>
</comment>
<evidence type="ECO:0000313" key="2">
    <source>
        <dbReference type="Proteomes" id="UP001239111"/>
    </source>
</evidence>
<accession>A0ACC2P7I2</accession>
<keyword evidence="2" id="KW-1185">Reference proteome</keyword>
<evidence type="ECO:0000313" key="1">
    <source>
        <dbReference type="EMBL" id="KAJ8679063.1"/>
    </source>
</evidence>
<gene>
    <name evidence="1" type="ORF">QAD02_014850</name>
</gene>
<protein>
    <submittedName>
        <fullName evidence="1">Uncharacterized protein</fullName>
    </submittedName>
</protein>
<organism evidence="1 2">
    <name type="scientific">Eretmocerus hayati</name>
    <dbReference type="NCBI Taxonomy" id="131215"/>
    <lineage>
        <taxon>Eukaryota</taxon>
        <taxon>Metazoa</taxon>
        <taxon>Ecdysozoa</taxon>
        <taxon>Arthropoda</taxon>
        <taxon>Hexapoda</taxon>
        <taxon>Insecta</taxon>
        <taxon>Pterygota</taxon>
        <taxon>Neoptera</taxon>
        <taxon>Endopterygota</taxon>
        <taxon>Hymenoptera</taxon>
        <taxon>Apocrita</taxon>
        <taxon>Proctotrupomorpha</taxon>
        <taxon>Chalcidoidea</taxon>
        <taxon>Aphelinidae</taxon>
        <taxon>Aphelininae</taxon>
        <taxon>Eretmocerus</taxon>
    </lineage>
</organism>